<evidence type="ECO:0000259" key="4">
    <source>
        <dbReference type="Pfam" id="PF18962"/>
    </source>
</evidence>
<evidence type="ECO:0000313" key="5">
    <source>
        <dbReference type="EMBL" id="KAA5826414.1"/>
    </source>
</evidence>
<evidence type="ECO:0000256" key="2">
    <source>
        <dbReference type="SAM" id="MobiDB-lite"/>
    </source>
</evidence>
<reference evidence="6 7" key="2">
    <citation type="submission" date="2019-07" db="EMBL/GenBank/DDBJ databases">
        <title>Algibacter marinivivus sp. nov., isolated from the surface of a marine red alga.</title>
        <authorList>
            <person name="Zhong X."/>
            <person name="Xu W."/>
            <person name="Zhang Y."/>
            <person name="Zhang Q."/>
            <person name="Du Z."/>
        </authorList>
    </citation>
    <scope>NUCLEOTIDE SEQUENCE [LARGE SCALE GENOMIC DNA]</scope>
    <source>
        <strain evidence="6 7">RU-4-M-4</strain>
    </source>
</reference>
<dbReference type="AlphaFoldDB" id="A0A5M7BFK5"/>
<feature type="transmembrane region" description="Helical" evidence="3">
    <location>
        <begin position="21"/>
        <end position="45"/>
    </location>
</feature>
<dbReference type="Pfam" id="PF18962">
    <property type="entry name" value="Por_Secre_tail"/>
    <property type="match status" value="1"/>
</dbReference>
<evidence type="ECO:0000313" key="7">
    <source>
        <dbReference type="Proteomes" id="UP000315145"/>
    </source>
</evidence>
<feature type="compositionally biased region" description="Low complexity" evidence="2">
    <location>
        <begin position="75"/>
        <end position="85"/>
    </location>
</feature>
<dbReference type="InterPro" id="IPR026444">
    <property type="entry name" value="Secre_tail"/>
</dbReference>
<feature type="domain" description="Secretion system C-terminal sorting" evidence="4">
    <location>
        <begin position="361"/>
        <end position="430"/>
    </location>
</feature>
<dbReference type="Proteomes" id="UP000322315">
    <property type="component" value="Unassembled WGS sequence"/>
</dbReference>
<name>A0A5M7BFK5_9FLAO</name>
<reference evidence="5 8" key="1">
    <citation type="journal article" date="2015" name="Int. J. Syst. Evol. Microbiol.">
        <title>Algibacter amylolyticus sp. nov., isolated from intertidal sediment.</title>
        <authorList>
            <person name="Zhang D.C."/>
            <person name="Wu J."/>
            <person name="Neuner K."/>
            <person name="Yao J."/>
            <person name="Margesin R."/>
        </authorList>
    </citation>
    <scope>NUCLEOTIDE SEQUENCE [LARGE SCALE GENOMIC DNA]</scope>
    <source>
        <strain evidence="5 8">RU-4-M-4</strain>
    </source>
</reference>
<protein>
    <submittedName>
        <fullName evidence="5">T9SS type A sorting domain-containing protein</fullName>
    </submittedName>
</protein>
<comment type="caution">
    <text evidence="5">The sequence shown here is derived from an EMBL/GenBank/DDBJ whole genome shotgun (WGS) entry which is preliminary data.</text>
</comment>
<feature type="region of interest" description="Disordered" evidence="2">
    <location>
        <begin position="75"/>
        <end position="96"/>
    </location>
</feature>
<dbReference type="EMBL" id="VWRS01000002">
    <property type="protein sequence ID" value="KAA5826414.1"/>
    <property type="molecule type" value="Genomic_DNA"/>
</dbReference>
<dbReference type="OrthoDB" id="1398702at2"/>
<dbReference type="EMBL" id="VMBF01000002">
    <property type="protein sequence ID" value="TSJ80452.1"/>
    <property type="molecule type" value="Genomic_DNA"/>
</dbReference>
<gene>
    <name evidence="5" type="ORF">F2B50_06240</name>
    <name evidence="6" type="ORF">FPF71_06240</name>
</gene>
<feature type="compositionally biased region" description="Polar residues" evidence="2">
    <location>
        <begin position="86"/>
        <end position="96"/>
    </location>
</feature>
<evidence type="ECO:0000256" key="3">
    <source>
        <dbReference type="SAM" id="Phobius"/>
    </source>
</evidence>
<sequence length="431" mass="46163">MRFLPQKTKTITKYYIMKTKLLLEGLTSKTLYSLLLCCLCLTYGWSQNPSMQIIGEFPEVDGGMEAQTADATMSSAGSSQAGTAQETWTVSSTGNSSVRTMDDDAALARTGTFSAEWAVAEGKTNVRLQSPSPTSPAFTPETEYTIQFFYKSEFDPGTDLDPGVYLNNTSSGSTTNKTDVTPWASNTWTKTYGTKTLGAAFNASNWAVARISTASDATGFHSAVRVDDFVVYAGGYDDMAPSDPTGGSYDASGNIAWSAPVGGVDGGGYVVFKYSEMPSADNDPNQNGIYQVGSATTNGTGSITGTVVYIGETPSFTDTYSAGTYYKIYAVDKAFNYSNELNISDATLSVSQNILASKLNIYPNPAQDYIQIDANDVKVESVEMFSLVGQKVISKSNLINSRLDISNLGRGIYLLKVNANDGSLTTKIIVE</sequence>
<evidence type="ECO:0000256" key="1">
    <source>
        <dbReference type="ARBA" id="ARBA00022729"/>
    </source>
</evidence>
<keyword evidence="3" id="KW-0472">Membrane</keyword>
<evidence type="ECO:0000313" key="8">
    <source>
        <dbReference type="Proteomes" id="UP000322315"/>
    </source>
</evidence>
<proteinExistence type="predicted"/>
<organism evidence="5 8">
    <name type="scientific">Algibacter amylolyticus</name>
    <dbReference type="NCBI Taxonomy" id="1608400"/>
    <lineage>
        <taxon>Bacteria</taxon>
        <taxon>Pseudomonadati</taxon>
        <taxon>Bacteroidota</taxon>
        <taxon>Flavobacteriia</taxon>
        <taxon>Flavobacteriales</taxon>
        <taxon>Flavobacteriaceae</taxon>
        <taxon>Algibacter</taxon>
    </lineage>
</organism>
<keyword evidence="3" id="KW-0812">Transmembrane</keyword>
<evidence type="ECO:0000313" key="6">
    <source>
        <dbReference type="EMBL" id="TSJ80452.1"/>
    </source>
</evidence>
<keyword evidence="7" id="KW-1185">Reference proteome</keyword>
<keyword evidence="1" id="KW-0732">Signal</keyword>
<dbReference type="NCBIfam" id="TIGR04183">
    <property type="entry name" value="Por_Secre_tail"/>
    <property type="match status" value="1"/>
</dbReference>
<accession>A0A5M7BFK5</accession>
<dbReference type="Proteomes" id="UP000315145">
    <property type="component" value="Unassembled WGS sequence"/>
</dbReference>
<keyword evidence="3" id="KW-1133">Transmembrane helix</keyword>
<reference evidence="5" key="3">
    <citation type="submission" date="2019-09" db="EMBL/GenBank/DDBJ databases">
        <authorList>
            <person name="Zhang D.-C."/>
        </authorList>
    </citation>
    <scope>NUCLEOTIDE SEQUENCE</scope>
    <source>
        <strain evidence="5">RU-4-M-4</strain>
    </source>
</reference>